<evidence type="ECO:0000313" key="2">
    <source>
        <dbReference type="Proteomes" id="UP001140234"/>
    </source>
</evidence>
<comment type="caution">
    <text evidence="1">The sequence shown here is derived from an EMBL/GenBank/DDBJ whole genome shotgun (WGS) entry which is preliminary data.</text>
</comment>
<evidence type="ECO:0000313" key="1">
    <source>
        <dbReference type="EMBL" id="KAJ2768856.1"/>
    </source>
</evidence>
<accession>A0ACC1JWU0</accession>
<gene>
    <name evidence="1" type="primary">CSE1</name>
    <name evidence="1" type="ORF">IWQ57_003356</name>
</gene>
<sequence length="973" mass="104719">MSGAGASQESLARSLQQSLSANAQERNQAEGFLKSIESTAGFVVPLLQLVNSEAADPTVRFAAALYFKNFVKRHWAPSEDADEAIGAADREAVKAELVGLMIAVPKKLQLQLGEAVSIIAENDFPEKWPGLISSLVGKLSATDYHVNNGILQTAHTVFKGWRSAFRSDALYSKINQVLAEFTEPYLQVFVTTDRLLDEYASNKAALQVLLHSLALLCQIYYDLNCQDLPPFFEDHMAEFMQTFHKYLEYRNPQAESDDDDVAGDLEEVKAGICEVLELYAQRYEEDFRQLPQFVETVWKMLMATGAGAKHDAVVSRGMAFLQTVVRNPRHKHLFAASESLALICEGIVLPNMVLPEADVELFEDDPMQYVRRDVEGSDAGSRREAAAGLVRGLLDQFSAETTQAMGSYITKALKQYAENPAGRWRDKDVALFMATSVAVVASVQSMGATQVNKLVDVGDFFATQVVQHLAAVDSDREAPILKASAVRYVATFRSQLAREQLAQTLPLLVAHLAHPSPAVSAYAAMAVERLLVLKRDGRLAFGPADVAPHAEAILGHAFAALARAGSPQKLAENDFMMKLIMRVIVASRTDILRLAPPALEKLARIVSEVSKNPSNPRFSHFMFEAVASLARFSCAAEGSALAQFEATLFPIFQGILQADVAEFMPYVFQILAQLLGGHGAGAGLPEAYLQLLPPLLQPALWGAQGNIPALVRLLQSYLQTGAAQLAAGGQLQPVLGVFQRLIASRANDHHGFGLLLAVTLLAPADALGQYLKPILSLCLNRLQSSRTAKFTRGFAHYLGFALCTPAAGPEAVVDTMEAIQPGLLAAVLQNVLLEAIPSVAGRVERKATVVGFARLVASPRFQSLPPCAALTGPLLLQLAALLMEATAQPAAAAAAGDAEDLDSLEIEDTGYQASYARLATLGDARLDPCPQIADAAGGLGHVLRPVQASIAAAVQQLPPNVCEFLSNVIAQAA</sequence>
<name>A0ACC1JWU0_9FUNG</name>
<proteinExistence type="predicted"/>
<keyword evidence="1" id="KW-0675">Receptor</keyword>
<reference evidence="1" key="1">
    <citation type="submission" date="2022-07" db="EMBL/GenBank/DDBJ databases">
        <title>Phylogenomic reconstructions and comparative analyses of Kickxellomycotina fungi.</title>
        <authorList>
            <person name="Reynolds N.K."/>
            <person name="Stajich J.E."/>
            <person name="Barry K."/>
            <person name="Grigoriev I.V."/>
            <person name="Crous P."/>
            <person name="Smith M.E."/>
        </authorList>
    </citation>
    <scope>NUCLEOTIDE SEQUENCE</scope>
    <source>
        <strain evidence="1">CBS 109366</strain>
    </source>
</reference>
<dbReference type="EMBL" id="JANBUJ010001069">
    <property type="protein sequence ID" value="KAJ2768856.1"/>
    <property type="molecule type" value="Genomic_DNA"/>
</dbReference>
<dbReference type="Proteomes" id="UP001140234">
    <property type="component" value="Unassembled WGS sequence"/>
</dbReference>
<protein>
    <submittedName>
        <fullName evidence="1">Importin-alpha export receptor</fullName>
    </submittedName>
</protein>
<organism evidence="1 2">
    <name type="scientific">Coemansia nantahalensis</name>
    <dbReference type="NCBI Taxonomy" id="2789366"/>
    <lineage>
        <taxon>Eukaryota</taxon>
        <taxon>Fungi</taxon>
        <taxon>Fungi incertae sedis</taxon>
        <taxon>Zoopagomycota</taxon>
        <taxon>Kickxellomycotina</taxon>
        <taxon>Kickxellomycetes</taxon>
        <taxon>Kickxellales</taxon>
        <taxon>Kickxellaceae</taxon>
        <taxon>Coemansia</taxon>
    </lineage>
</organism>
<keyword evidence="2" id="KW-1185">Reference proteome</keyword>